<evidence type="ECO:0000313" key="4">
    <source>
        <dbReference type="Proteomes" id="UP000030765"/>
    </source>
</evidence>
<dbReference type="GO" id="GO:0016301">
    <property type="term" value="F:kinase activity"/>
    <property type="evidence" value="ECO:0007669"/>
    <property type="project" value="UniProtKB-KW"/>
</dbReference>
<evidence type="ECO:0000313" key="3">
    <source>
        <dbReference type="EnsemblMetazoa" id="ASIC020504-PA"/>
    </source>
</evidence>
<accession>A0A084WQ12</accession>
<dbReference type="AlphaFoldDB" id="A0A084WQ12"/>
<sequence>MHGSTTTRWRLLLDSAPQFRSVAKKLTPRGQEENTTDANREAHAIRCGQNLTRPDKQLIRKCATRSRSSVLYSSRKRSRSSAGPMVK</sequence>
<evidence type="ECO:0000313" key="2">
    <source>
        <dbReference type="EMBL" id="KFB52306.1"/>
    </source>
</evidence>
<dbReference type="Proteomes" id="UP000030765">
    <property type="component" value="Unassembled WGS sequence"/>
</dbReference>
<keyword evidence="4" id="KW-1185">Reference proteome</keyword>
<protein>
    <submittedName>
        <fullName evidence="2 3">Hisitdine kinase</fullName>
    </submittedName>
</protein>
<keyword evidence="2" id="KW-0418">Kinase</keyword>
<dbReference type="EnsemblMetazoa" id="ASIC020504-RA">
    <property type="protein sequence ID" value="ASIC020504-PA"/>
    <property type="gene ID" value="ASIC020504"/>
</dbReference>
<dbReference type="EMBL" id="KE525370">
    <property type="protein sequence ID" value="KFB52306.1"/>
    <property type="molecule type" value="Genomic_DNA"/>
</dbReference>
<feature type="region of interest" description="Disordered" evidence="1">
    <location>
        <begin position="63"/>
        <end position="87"/>
    </location>
</feature>
<organism evidence="2">
    <name type="scientific">Anopheles sinensis</name>
    <name type="common">Mosquito</name>
    <dbReference type="NCBI Taxonomy" id="74873"/>
    <lineage>
        <taxon>Eukaryota</taxon>
        <taxon>Metazoa</taxon>
        <taxon>Ecdysozoa</taxon>
        <taxon>Arthropoda</taxon>
        <taxon>Hexapoda</taxon>
        <taxon>Insecta</taxon>
        <taxon>Pterygota</taxon>
        <taxon>Neoptera</taxon>
        <taxon>Endopterygota</taxon>
        <taxon>Diptera</taxon>
        <taxon>Nematocera</taxon>
        <taxon>Culicoidea</taxon>
        <taxon>Culicidae</taxon>
        <taxon>Anophelinae</taxon>
        <taxon>Anopheles</taxon>
    </lineage>
</organism>
<keyword evidence="2" id="KW-0808">Transferase</keyword>
<dbReference type="VEuPathDB" id="VectorBase:ASIC020504"/>
<proteinExistence type="predicted"/>
<gene>
    <name evidence="2" type="ORF">ZHAS_00020504</name>
</gene>
<name>A0A084WQ12_ANOSI</name>
<dbReference type="EMBL" id="ATLV01025158">
    <property type="status" value="NOT_ANNOTATED_CDS"/>
    <property type="molecule type" value="Genomic_DNA"/>
</dbReference>
<reference evidence="2 4" key="1">
    <citation type="journal article" date="2014" name="BMC Genomics">
        <title>Genome sequence of Anopheles sinensis provides insight into genetics basis of mosquito competence for malaria parasites.</title>
        <authorList>
            <person name="Zhou D."/>
            <person name="Zhang D."/>
            <person name="Ding G."/>
            <person name="Shi L."/>
            <person name="Hou Q."/>
            <person name="Ye Y."/>
            <person name="Xu Y."/>
            <person name="Zhou H."/>
            <person name="Xiong C."/>
            <person name="Li S."/>
            <person name="Yu J."/>
            <person name="Hong S."/>
            <person name="Yu X."/>
            <person name="Zou P."/>
            <person name="Chen C."/>
            <person name="Chang X."/>
            <person name="Wang W."/>
            <person name="Lv Y."/>
            <person name="Sun Y."/>
            <person name="Ma L."/>
            <person name="Shen B."/>
            <person name="Zhu C."/>
        </authorList>
    </citation>
    <scope>NUCLEOTIDE SEQUENCE [LARGE SCALE GENOMIC DNA]</scope>
</reference>
<evidence type="ECO:0000256" key="1">
    <source>
        <dbReference type="SAM" id="MobiDB-lite"/>
    </source>
</evidence>
<reference evidence="3" key="2">
    <citation type="submission" date="2020-05" db="UniProtKB">
        <authorList>
            <consortium name="EnsemblMetazoa"/>
        </authorList>
    </citation>
    <scope>IDENTIFICATION</scope>
</reference>